<evidence type="ECO:0000313" key="5">
    <source>
        <dbReference type="Proteomes" id="UP001152797"/>
    </source>
</evidence>
<dbReference type="Gene3D" id="1.10.238.10">
    <property type="entry name" value="EF-hand"/>
    <property type="match status" value="1"/>
</dbReference>
<reference evidence="4" key="2">
    <citation type="submission" date="2024-04" db="EMBL/GenBank/DDBJ databases">
        <authorList>
            <person name="Chen Y."/>
            <person name="Shah S."/>
            <person name="Dougan E. K."/>
            <person name="Thang M."/>
            <person name="Chan C."/>
        </authorList>
    </citation>
    <scope>NUCLEOTIDE SEQUENCE [LARGE SCALE GENOMIC DNA]</scope>
</reference>
<dbReference type="CDD" id="cd00051">
    <property type="entry name" value="EFh"/>
    <property type="match status" value="1"/>
</dbReference>
<evidence type="ECO:0000259" key="2">
    <source>
        <dbReference type="PROSITE" id="PS50222"/>
    </source>
</evidence>
<dbReference type="AlphaFoldDB" id="A0A9P1CJV5"/>
<sequence>MKMKFQAAFKAIDTNKSGFIECNELEAVLKTLGVTLSQEQVRSVFKAADLNGDDKLSIEEYEKLVRKAMPGTVK</sequence>
<feature type="domain" description="EF-hand" evidence="2">
    <location>
        <begin position="1"/>
        <end position="35"/>
    </location>
</feature>
<feature type="domain" description="EF-hand" evidence="2">
    <location>
        <begin position="36"/>
        <end position="71"/>
    </location>
</feature>
<evidence type="ECO:0000313" key="3">
    <source>
        <dbReference type="EMBL" id="CAI3992925.1"/>
    </source>
</evidence>
<proteinExistence type="predicted"/>
<dbReference type="InterPro" id="IPR011992">
    <property type="entry name" value="EF-hand-dom_pair"/>
</dbReference>
<dbReference type="OrthoDB" id="446735at2759"/>
<dbReference type="Pfam" id="PF13499">
    <property type="entry name" value="EF-hand_7"/>
    <property type="match status" value="1"/>
</dbReference>
<dbReference type="PROSITE" id="PS00018">
    <property type="entry name" value="EF_HAND_1"/>
    <property type="match status" value="2"/>
</dbReference>
<dbReference type="SMART" id="SM00054">
    <property type="entry name" value="EFh"/>
    <property type="match status" value="2"/>
</dbReference>
<keyword evidence="1" id="KW-0106">Calcium</keyword>
<comment type="caution">
    <text evidence="3">The sequence shown here is derived from an EMBL/GenBank/DDBJ whole genome shotgun (WGS) entry which is preliminary data.</text>
</comment>
<dbReference type="EMBL" id="CAMXCT020001779">
    <property type="protein sequence ID" value="CAL1146300.1"/>
    <property type="molecule type" value="Genomic_DNA"/>
</dbReference>
<evidence type="ECO:0000256" key="1">
    <source>
        <dbReference type="ARBA" id="ARBA00022837"/>
    </source>
</evidence>
<dbReference type="InterPro" id="IPR018247">
    <property type="entry name" value="EF_Hand_1_Ca_BS"/>
</dbReference>
<accession>A0A9P1CJV5</accession>
<dbReference type="SUPFAM" id="SSF47473">
    <property type="entry name" value="EF-hand"/>
    <property type="match status" value="1"/>
</dbReference>
<dbReference type="GO" id="GO:0005509">
    <property type="term" value="F:calcium ion binding"/>
    <property type="evidence" value="ECO:0007669"/>
    <property type="project" value="InterPro"/>
</dbReference>
<evidence type="ECO:0000313" key="4">
    <source>
        <dbReference type="EMBL" id="CAL1146300.1"/>
    </source>
</evidence>
<organism evidence="3">
    <name type="scientific">Cladocopium goreaui</name>
    <dbReference type="NCBI Taxonomy" id="2562237"/>
    <lineage>
        <taxon>Eukaryota</taxon>
        <taxon>Sar</taxon>
        <taxon>Alveolata</taxon>
        <taxon>Dinophyceae</taxon>
        <taxon>Suessiales</taxon>
        <taxon>Symbiodiniaceae</taxon>
        <taxon>Cladocopium</taxon>
    </lineage>
</organism>
<gene>
    <name evidence="3" type="ORF">C1SCF055_LOCUS19717</name>
</gene>
<name>A0A9P1CJV5_9DINO</name>
<dbReference type="EMBL" id="CAMXCT010001779">
    <property type="protein sequence ID" value="CAI3992925.1"/>
    <property type="molecule type" value="Genomic_DNA"/>
</dbReference>
<dbReference type="PROSITE" id="PS50222">
    <property type="entry name" value="EF_HAND_2"/>
    <property type="match status" value="2"/>
</dbReference>
<dbReference type="InterPro" id="IPR002048">
    <property type="entry name" value="EF_hand_dom"/>
</dbReference>
<reference evidence="3" key="1">
    <citation type="submission" date="2022-10" db="EMBL/GenBank/DDBJ databases">
        <authorList>
            <person name="Chen Y."/>
            <person name="Dougan E. K."/>
            <person name="Chan C."/>
            <person name="Rhodes N."/>
            <person name="Thang M."/>
        </authorList>
    </citation>
    <scope>NUCLEOTIDE SEQUENCE</scope>
</reference>
<dbReference type="Proteomes" id="UP001152797">
    <property type="component" value="Unassembled WGS sequence"/>
</dbReference>
<protein>
    <recommendedName>
        <fullName evidence="2">EF-hand domain-containing protein</fullName>
    </recommendedName>
</protein>
<dbReference type="EMBL" id="CAMXCT030001779">
    <property type="protein sequence ID" value="CAL4780237.1"/>
    <property type="molecule type" value="Genomic_DNA"/>
</dbReference>
<keyword evidence="5" id="KW-1185">Reference proteome</keyword>